<dbReference type="InterPro" id="IPR003340">
    <property type="entry name" value="B3_DNA-bd"/>
</dbReference>
<dbReference type="InterPro" id="IPR039218">
    <property type="entry name" value="REM_fam"/>
</dbReference>
<dbReference type="PROSITE" id="PS50863">
    <property type="entry name" value="B3"/>
    <property type="match status" value="2"/>
</dbReference>
<dbReference type="InterPro" id="IPR015300">
    <property type="entry name" value="DNA-bd_pseudobarrel_sf"/>
</dbReference>
<dbReference type="SMART" id="SM01019">
    <property type="entry name" value="B3"/>
    <property type="match status" value="2"/>
</dbReference>
<keyword evidence="7" id="KW-0472">Membrane</keyword>
<feature type="domain" description="TF-B3" evidence="8">
    <location>
        <begin position="52"/>
        <end position="145"/>
    </location>
</feature>
<keyword evidence="10" id="KW-1185">Reference proteome</keyword>
<feature type="domain" description="TF-B3" evidence="8">
    <location>
        <begin position="207"/>
        <end position="305"/>
    </location>
</feature>
<dbReference type="EMBL" id="OX459120">
    <property type="protein sequence ID" value="CAI9099065.1"/>
    <property type="molecule type" value="Genomic_DNA"/>
</dbReference>
<dbReference type="GO" id="GO:0005634">
    <property type="term" value="C:nucleus"/>
    <property type="evidence" value="ECO:0007669"/>
    <property type="project" value="UniProtKB-SubCell"/>
</dbReference>
<evidence type="ECO:0000256" key="6">
    <source>
        <dbReference type="SAM" id="MobiDB-lite"/>
    </source>
</evidence>
<protein>
    <submittedName>
        <fullName evidence="9">OLC1v1035826C1</fullName>
    </submittedName>
</protein>
<dbReference type="AlphaFoldDB" id="A0AAV1CUI8"/>
<dbReference type="Proteomes" id="UP001161247">
    <property type="component" value="Chromosome 3"/>
</dbReference>
<feature type="transmembrane region" description="Helical" evidence="7">
    <location>
        <begin position="20"/>
        <end position="37"/>
    </location>
</feature>
<comment type="subcellular location">
    <subcellularLocation>
        <location evidence="1">Nucleus</location>
    </subcellularLocation>
</comment>
<evidence type="ECO:0000313" key="10">
    <source>
        <dbReference type="Proteomes" id="UP001161247"/>
    </source>
</evidence>
<dbReference type="Pfam" id="PF02362">
    <property type="entry name" value="B3"/>
    <property type="match status" value="2"/>
</dbReference>
<reference evidence="9" key="1">
    <citation type="submission" date="2023-03" db="EMBL/GenBank/DDBJ databases">
        <authorList>
            <person name="Julca I."/>
        </authorList>
    </citation>
    <scope>NUCLEOTIDE SEQUENCE</scope>
</reference>
<dbReference type="GO" id="GO:0003677">
    <property type="term" value="F:DNA binding"/>
    <property type="evidence" value="ECO:0007669"/>
    <property type="project" value="UniProtKB-KW"/>
</dbReference>
<dbReference type="CDD" id="cd10017">
    <property type="entry name" value="B3_DNA"/>
    <property type="match status" value="2"/>
</dbReference>
<keyword evidence="4" id="KW-0804">Transcription</keyword>
<keyword evidence="5" id="KW-0539">Nucleus</keyword>
<evidence type="ECO:0000313" key="9">
    <source>
        <dbReference type="EMBL" id="CAI9099065.1"/>
    </source>
</evidence>
<dbReference type="Gene3D" id="2.40.330.10">
    <property type="entry name" value="DNA-binding pseudobarrel domain"/>
    <property type="match status" value="2"/>
</dbReference>
<keyword evidence="3" id="KW-0238">DNA-binding</keyword>
<gene>
    <name evidence="9" type="ORF">OLC1_LOCUS9149</name>
</gene>
<dbReference type="PANTHER" id="PTHR31674:SF25">
    <property type="entry name" value="B3 DOMAIN-CONTAINING TRANSCRIPTION FACTOR VRN1-LIKE"/>
    <property type="match status" value="1"/>
</dbReference>
<name>A0AAV1CUI8_OLDCO</name>
<feature type="compositionally biased region" description="Basic and acidic residues" evidence="6">
    <location>
        <begin position="174"/>
        <end position="190"/>
    </location>
</feature>
<evidence type="ECO:0000256" key="3">
    <source>
        <dbReference type="ARBA" id="ARBA00023125"/>
    </source>
</evidence>
<keyword evidence="2" id="KW-0805">Transcription regulation</keyword>
<dbReference type="PANTHER" id="PTHR31674">
    <property type="entry name" value="B3 DOMAIN-CONTAINING PROTEIN REM-LIKE 3-RELATED"/>
    <property type="match status" value="1"/>
</dbReference>
<organism evidence="9 10">
    <name type="scientific">Oldenlandia corymbosa var. corymbosa</name>
    <dbReference type="NCBI Taxonomy" id="529605"/>
    <lineage>
        <taxon>Eukaryota</taxon>
        <taxon>Viridiplantae</taxon>
        <taxon>Streptophyta</taxon>
        <taxon>Embryophyta</taxon>
        <taxon>Tracheophyta</taxon>
        <taxon>Spermatophyta</taxon>
        <taxon>Magnoliopsida</taxon>
        <taxon>eudicotyledons</taxon>
        <taxon>Gunneridae</taxon>
        <taxon>Pentapetalae</taxon>
        <taxon>asterids</taxon>
        <taxon>lamiids</taxon>
        <taxon>Gentianales</taxon>
        <taxon>Rubiaceae</taxon>
        <taxon>Rubioideae</taxon>
        <taxon>Spermacoceae</taxon>
        <taxon>Hedyotis-Oldenlandia complex</taxon>
        <taxon>Oldenlandia</taxon>
    </lineage>
</organism>
<accession>A0AAV1CUI8</accession>
<evidence type="ECO:0000259" key="8">
    <source>
        <dbReference type="PROSITE" id="PS50863"/>
    </source>
</evidence>
<proteinExistence type="predicted"/>
<sequence>MMRWNPIITHYNPPFISHQIFNIALFHILLGFLLVFWSDGRMERKLQSEGRFRSFFKVYFPTSSKKMQIPIAYTAYMKDKIPKTSFLRHEDGKVWKVRVEETGSCFYFCDGWEKYVRDNSLGAGDFLVFQIDGQRVYDVTLLGRNGSAKTVVEVDEVEDEEEEEEDKASFNHSKKSEREKPGNRKRTVADPHDHEIFTSGLVSRPKNPYFLSSVRKERKQELFVPLDFIEDHNLCLPSVIKLHDQHGRKWESKKKIWKDGRVWYYKGWGRLCRVNRVAENDICICELRKGIDGEQFFHVRIVRIKDGA</sequence>
<evidence type="ECO:0000256" key="1">
    <source>
        <dbReference type="ARBA" id="ARBA00004123"/>
    </source>
</evidence>
<evidence type="ECO:0000256" key="5">
    <source>
        <dbReference type="ARBA" id="ARBA00023242"/>
    </source>
</evidence>
<keyword evidence="7" id="KW-1133">Transmembrane helix</keyword>
<feature type="region of interest" description="Disordered" evidence="6">
    <location>
        <begin position="153"/>
        <end position="190"/>
    </location>
</feature>
<evidence type="ECO:0000256" key="2">
    <source>
        <dbReference type="ARBA" id="ARBA00023015"/>
    </source>
</evidence>
<feature type="compositionally biased region" description="Acidic residues" evidence="6">
    <location>
        <begin position="153"/>
        <end position="166"/>
    </location>
</feature>
<dbReference type="SUPFAM" id="SSF101936">
    <property type="entry name" value="DNA-binding pseudobarrel domain"/>
    <property type="match status" value="2"/>
</dbReference>
<evidence type="ECO:0000256" key="7">
    <source>
        <dbReference type="SAM" id="Phobius"/>
    </source>
</evidence>
<keyword evidence="7" id="KW-0812">Transmembrane</keyword>
<evidence type="ECO:0000256" key="4">
    <source>
        <dbReference type="ARBA" id="ARBA00023163"/>
    </source>
</evidence>